<dbReference type="PANTHER" id="PTHR23117:SF13">
    <property type="entry name" value="GUANYLATE KINASE"/>
    <property type="match status" value="1"/>
</dbReference>
<dbReference type="CDD" id="cd00071">
    <property type="entry name" value="GMPK"/>
    <property type="match status" value="1"/>
</dbReference>
<keyword evidence="4" id="KW-0808">Transferase</keyword>
<organism evidence="10 11">
    <name type="scientific">Mortierella alpina</name>
    <name type="common">Oleaginous fungus</name>
    <name type="synonym">Mortierella renispora</name>
    <dbReference type="NCBI Taxonomy" id="64518"/>
    <lineage>
        <taxon>Eukaryota</taxon>
        <taxon>Fungi</taxon>
        <taxon>Fungi incertae sedis</taxon>
        <taxon>Mucoromycota</taxon>
        <taxon>Mortierellomycotina</taxon>
        <taxon>Mortierellomycetes</taxon>
        <taxon>Mortierellales</taxon>
        <taxon>Mortierellaceae</taxon>
        <taxon>Mortierella</taxon>
    </lineage>
</organism>
<comment type="caution">
    <text evidence="10">The sequence shown here is derived from an EMBL/GenBank/DDBJ whole genome shotgun (WGS) entry which is preliminary data.</text>
</comment>
<dbReference type="SMART" id="SM00072">
    <property type="entry name" value="GuKc"/>
    <property type="match status" value="1"/>
</dbReference>
<dbReference type="Pfam" id="PF00625">
    <property type="entry name" value="Guanylate_kin"/>
    <property type="match status" value="1"/>
</dbReference>
<evidence type="ECO:0000256" key="6">
    <source>
        <dbReference type="ARBA" id="ARBA00022777"/>
    </source>
</evidence>
<accession>A0A9P8AA55</accession>
<evidence type="ECO:0000256" key="7">
    <source>
        <dbReference type="ARBA" id="ARBA00022840"/>
    </source>
</evidence>
<comment type="similarity">
    <text evidence="1">Belongs to the guanylate kinase family.</text>
</comment>
<dbReference type="PANTHER" id="PTHR23117">
    <property type="entry name" value="GUANYLATE KINASE-RELATED"/>
    <property type="match status" value="1"/>
</dbReference>
<evidence type="ECO:0000256" key="1">
    <source>
        <dbReference type="ARBA" id="ARBA00005790"/>
    </source>
</evidence>
<dbReference type="PROSITE" id="PS50052">
    <property type="entry name" value="GUANYLATE_KINASE_2"/>
    <property type="match status" value="1"/>
</dbReference>
<dbReference type="InterPro" id="IPR027417">
    <property type="entry name" value="P-loop_NTPase"/>
</dbReference>
<keyword evidence="6" id="KW-0418">Kinase</keyword>
<dbReference type="GO" id="GO:0005524">
    <property type="term" value="F:ATP binding"/>
    <property type="evidence" value="ECO:0007669"/>
    <property type="project" value="UniProtKB-KW"/>
</dbReference>
<dbReference type="InterPro" id="IPR008145">
    <property type="entry name" value="GK/Ca_channel_bsu"/>
</dbReference>
<reference evidence="10" key="1">
    <citation type="submission" date="2021-07" db="EMBL/GenBank/DDBJ databases">
        <title>Draft genome of Mortierella alpina, strain LL118, isolated from an aspen leaf litter sample.</title>
        <authorList>
            <person name="Yang S."/>
            <person name="Vinatzer B.A."/>
        </authorList>
    </citation>
    <scope>NUCLEOTIDE SEQUENCE</scope>
    <source>
        <strain evidence="10">LL118</strain>
    </source>
</reference>
<dbReference type="GO" id="GO:0004385">
    <property type="term" value="F:GMP kinase activity"/>
    <property type="evidence" value="ECO:0007669"/>
    <property type="project" value="UniProtKB-EC"/>
</dbReference>
<evidence type="ECO:0000313" key="11">
    <source>
        <dbReference type="Proteomes" id="UP000717515"/>
    </source>
</evidence>
<dbReference type="InterPro" id="IPR017665">
    <property type="entry name" value="Guanylate_kinase"/>
</dbReference>
<evidence type="ECO:0000256" key="5">
    <source>
        <dbReference type="ARBA" id="ARBA00022741"/>
    </source>
</evidence>
<proteinExistence type="inferred from homology"/>
<keyword evidence="5" id="KW-0547">Nucleotide-binding</keyword>
<dbReference type="FunFam" id="3.30.63.10:FF:000002">
    <property type="entry name" value="Guanylate kinase 1"/>
    <property type="match status" value="1"/>
</dbReference>
<feature type="domain" description="Guanylate kinase-like" evidence="9">
    <location>
        <begin position="5"/>
        <end position="187"/>
    </location>
</feature>
<dbReference type="FunFam" id="3.40.50.300:FF:000776">
    <property type="entry name" value="Guanylate kinase 2"/>
    <property type="match status" value="1"/>
</dbReference>
<evidence type="ECO:0000256" key="2">
    <source>
        <dbReference type="ARBA" id="ARBA00012961"/>
    </source>
</evidence>
<name>A0A9P8AA55_MORAP</name>
<dbReference type="NCBIfam" id="TIGR03263">
    <property type="entry name" value="guanyl_kin"/>
    <property type="match status" value="1"/>
</dbReference>
<evidence type="ECO:0000313" key="10">
    <source>
        <dbReference type="EMBL" id="KAG9325441.1"/>
    </source>
</evidence>
<dbReference type="Gene3D" id="3.40.50.300">
    <property type="entry name" value="P-loop containing nucleotide triphosphate hydrolases"/>
    <property type="match status" value="1"/>
</dbReference>
<keyword evidence="7" id="KW-0067">ATP-binding</keyword>
<dbReference type="GO" id="GO:0005829">
    <property type="term" value="C:cytosol"/>
    <property type="evidence" value="ECO:0007669"/>
    <property type="project" value="TreeGrafter"/>
</dbReference>
<evidence type="ECO:0000259" key="9">
    <source>
        <dbReference type="PROSITE" id="PS50052"/>
    </source>
</evidence>
<gene>
    <name evidence="10" type="ORF">KVV02_004754</name>
</gene>
<protein>
    <recommendedName>
        <fullName evidence="3">Guanylate kinase</fullName>
        <ecNumber evidence="2">2.7.4.8</ecNumber>
    </recommendedName>
    <alternativeName>
        <fullName evidence="8">GMP kinase</fullName>
    </alternativeName>
</protein>
<sequence length="192" mass="21609">MDDDKRPIVISGPSGGGKSTLINKLFKDHPSTFGFSVSHTTRGPRSGEQDGVAYHFVSKEKMQQLIDDHQFLEHAVFSENHYGTSKKAVEDVNVSGKVCILDIDLQGVQSVRESGLAARYVLVRPRSLGLLESRLRGRGTETEEAIQKRLDRARAEWEYGQDPANFDRVVVNDELEQAYEDLCDFIFEHQAQ</sequence>
<dbReference type="EC" id="2.7.4.8" evidence="2"/>
<dbReference type="PROSITE" id="PS00856">
    <property type="entry name" value="GUANYLATE_KINASE_1"/>
    <property type="match status" value="1"/>
</dbReference>
<evidence type="ECO:0000256" key="4">
    <source>
        <dbReference type="ARBA" id="ARBA00022679"/>
    </source>
</evidence>
<dbReference type="InterPro" id="IPR020590">
    <property type="entry name" value="Guanylate_kinase_CS"/>
</dbReference>
<evidence type="ECO:0000256" key="8">
    <source>
        <dbReference type="ARBA" id="ARBA00030128"/>
    </source>
</evidence>
<evidence type="ECO:0000256" key="3">
    <source>
        <dbReference type="ARBA" id="ARBA00016296"/>
    </source>
</evidence>
<dbReference type="SUPFAM" id="SSF52540">
    <property type="entry name" value="P-loop containing nucleoside triphosphate hydrolases"/>
    <property type="match status" value="1"/>
</dbReference>
<dbReference type="AlphaFoldDB" id="A0A9P8AA55"/>
<dbReference type="Proteomes" id="UP000717515">
    <property type="component" value="Unassembled WGS sequence"/>
</dbReference>
<dbReference type="EMBL" id="JAIFTL010000040">
    <property type="protein sequence ID" value="KAG9325441.1"/>
    <property type="molecule type" value="Genomic_DNA"/>
</dbReference>
<dbReference type="InterPro" id="IPR008144">
    <property type="entry name" value="Guanylate_kin-like_dom"/>
</dbReference>